<protein>
    <submittedName>
        <fullName evidence="1">Uncharacterized protein</fullName>
    </submittedName>
</protein>
<accession>A0ABP9TV74</accession>
<dbReference type="EMBL" id="BAABMM010000051">
    <property type="protein sequence ID" value="GAA5253141.1"/>
    <property type="molecule type" value="Genomic_DNA"/>
</dbReference>
<dbReference type="Proteomes" id="UP001628124">
    <property type="component" value="Unassembled WGS sequence"/>
</dbReference>
<name>A0ABP9TV74_9RICK</name>
<organism evidence="1 2">
    <name type="scientific">Candidatus Rickettsia kedanie</name>
    <dbReference type="NCBI Taxonomy" id="3115352"/>
    <lineage>
        <taxon>Bacteria</taxon>
        <taxon>Pseudomonadati</taxon>
        <taxon>Pseudomonadota</taxon>
        <taxon>Alphaproteobacteria</taxon>
        <taxon>Rickettsiales</taxon>
        <taxon>Rickettsiaceae</taxon>
        <taxon>Rickettsieae</taxon>
        <taxon>Rickettsia</taxon>
        <taxon>spotted fever group</taxon>
    </lineage>
</organism>
<sequence>MQTISGTFYQSFTTRYTRRYRKYLGSGLIKDIGPYFTKKLVLAFKDRVLEVIEHEPHL</sequence>
<proteinExistence type="predicted"/>
<evidence type="ECO:0000313" key="1">
    <source>
        <dbReference type="EMBL" id="GAA5253141.1"/>
    </source>
</evidence>
<reference evidence="1 2" key="1">
    <citation type="journal article" date="2024" name="Microbiol. Immunol.">
        <title>Discovery of a novel spotted fever group Rickettsia, 'Candidatus Rickettsia kedanie,' in unfed larval chigger mites, Leptotrombidium scutellare.</title>
        <authorList>
            <person name="Ogawa M."/>
            <person name="Matsutani M."/>
            <person name="Katayama T."/>
            <person name="Takada N."/>
            <person name="Noda S."/>
            <person name="Takahashi M."/>
            <person name="Kageyama D."/>
            <person name="Hanaoka N."/>
            <person name="Ebihara H."/>
        </authorList>
    </citation>
    <scope>NUCLEOTIDE SEQUENCE [LARGE SCALE GENOMIC DNA]</scope>
    <source>
        <strain evidence="1 2">KNCP2-13</strain>
    </source>
</reference>
<comment type="caution">
    <text evidence="1">The sequence shown here is derived from an EMBL/GenBank/DDBJ whole genome shotgun (WGS) entry which is preliminary data.</text>
</comment>
<gene>
    <name evidence="1" type="ORF">KNCP2_14310</name>
</gene>
<keyword evidence="2" id="KW-1185">Reference proteome</keyword>
<evidence type="ECO:0000313" key="2">
    <source>
        <dbReference type="Proteomes" id="UP001628124"/>
    </source>
</evidence>